<reference evidence="1 2" key="1">
    <citation type="submission" date="2017-11" db="EMBL/GenBank/DDBJ databases">
        <title>Complete genome of a free-living desiccation-tolerant cyanobacterium and its photosynthetic adaptation to extreme terrestrial habitat.</title>
        <authorList>
            <person name="Shang J."/>
        </authorList>
    </citation>
    <scope>NUCLEOTIDE SEQUENCE [LARGE SCALE GENOMIC DNA]</scope>
    <source>
        <strain evidence="1 2">CCNUN1</strain>
    </source>
</reference>
<dbReference type="EMBL" id="CP024785">
    <property type="protein sequence ID" value="AUB38535.1"/>
    <property type="molecule type" value="Genomic_DNA"/>
</dbReference>
<keyword evidence="2" id="KW-1185">Reference proteome</keyword>
<sequence>MDCSRLEYIKNVNDDEAWAYEGYPIGAYLRLNFKESKDTSVDTQRPFIK</sequence>
<dbReference type="AlphaFoldDB" id="A0A2K8SUR6"/>
<protein>
    <submittedName>
        <fullName evidence="1">Uncharacterized protein</fullName>
    </submittedName>
</protein>
<gene>
    <name evidence="1" type="ORF">COO91_04505</name>
</gene>
<proteinExistence type="predicted"/>
<dbReference type="Proteomes" id="UP000232003">
    <property type="component" value="Chromosome"/>
</dbReference>
<dbReference type="KEGG" id="nfl:COO91_04505"/>
<organism evidence="1 2">
    <name type="scientific">Nostoc flagelliforme CCNUN1</name>
    <dbReference type="NCBI Taxonomy" id="2038116"/>
    <lineage>
        <taxon>Bacteria</taxon>
        <taxon>Bacillati</taxon>
        <taxon>Cyanobacteriota</taxon>
        <taxon>Cyanophyceae</taxon>
        <taxon>Nostocales</taxon>
        <taxon>Nostocaceae</taxon>
        <taxon>Nostoc</taxon>
    </lineage>
</organism>
<name>A0A2K8SUR6_9NOSO</name>
<evidence type="ECO:0000313" key="2">
    <source>
        <dbReference type="Proteomes" id="UP000232003"/>
    </source>
</evidence>
<accession>A0A2K8SUR6</accession>
<evidence type="ECO:0000313" key="1">
    <source>
        <dbReference type="EMBL" id="AUB38535.1"/>
    </source>
</evidence>